<dbReference type="InterPro" id="IPR013324">
    <property type="entry name" value="RNA_pol_sigma_r3/r4-like"/>
</dbReference>
<proteinExistence type="predicted"/>
<sequence>MNNAAPLFSLMGSRLSLADVTQALALRLQPILRERQRLCADTAIDTERRSRHLRVLERDAQRQGLVQLHQRLALICRNYAARKGTGDSERFDIESFIEEVVLLTHARLPEFDPDKARFSTWFGSHILRQVYTDMQRRIDPSWQRPEPTTAAGRAERQVARRIARPDSLDRPVRLGAGGEESTSQAELINVSVSYPSAENSLIEEDCRDRFVEALAQLGEADKVLLTRLYLLGETQKEIAASLGRTPARICQRLRLICTRLAAVLGSGFEADCIDTQFCEALRRCVS</sequence>
<evidence type="ECO:0000256" key="1">
    <source>
        <dbReference type="ARBA" id="ARBA00023015"/>
    </source>
</evidence>
<dbReference type="InterPro" id="IPR014284">
    <property type="entry name" value="RNA_pol_sigma-70_dom"/>
</dbReference>
<protein>
    <submittedName>
        <fullName evidence="5">Sigma-70 family RNA polymerase sigma factor</fullName>
    </submittedName>
</protein>
<dbReference type="PANTHER" id="PTHR30385:SF4">
    <property type="entry name" value="RNA POLYMERASE SIGMA-E FACTOR"/>
    <property type="match status" value="1"/>
</dbReference>
<reference evidence="5 6" key="1">
    <citation type="journal article" date="2021" name="Genome Biol. Evol.">
        <title>Complete Genome Sequencing of a Novel Gloeobacter Species from a Waterfall Cave in Mexico.</title>
        <authorList>
            <person name="Saw J.H."/>
            <person name="Cardona T."/>
            <person name="Montejano G."/>
        </authorList>
    </citation>
    <scope>NUCLEOTIDE SEQUENCE [LARGE SCALE GENOMIC DNA]</scope>
    <source>
        <strain evidence="5">MG652769</strain>
    </source>
</reference>
<dbReference type="NCBIfam" id="TIGR02937">
    <property type="entry name" value="sigma70-ECF"/>
    <property type="match status" value="1"/>
</dbReference>
<name>A0ABY3PH41_9CYAN</name>
<evidence type="ECO:0000256" key="4">
    <source>
        <dbReference type="ARBA" id="ARBA00023163"/>
    </source>
</evidence>
<dbReference type="SUPFAM" id="SSF88659">
    <property type="entry name" value="Sigma3 and sigma4 domains of RNA polymerase sigma factors"/>
    <property type="match status" value="1"/>
</dbReference>
<accession>A0ABY3PH41</accession>
<gene>
    <name evidence="5" type="ORF">ISF26_13845</name>
</gene>
<dbReference type="RefSeq" id="WP_230839902.1">
    <property type="nucleotide sequence ID" value="NZ_CP063845.1"/>
</dbReference>
<dbReference type="Proteomes" id="UP001054846">
    <property type="component" value="Chromosome"/>
</dbReference>
<evidence type="ECO:0000256" key="3">
    <source>
        <dbReference type="ARBA" id="ARBA00023125"/>
    </source>
</evidence>
<keyword evidence="1" id="KW-0805">Transcription regulation</keyword>
<keyword evidence="4" id="KW-0804">Transcription</keyword>
<keyword evidence="2" id="KW-0731">Sigma factor</keyword>
<evidence type="ECO:0000313" key="5">
    <source>
        <dbReference type="EMBL" id="UFP92904.1"/>
    </source>
</evidence>
<keyword evidence="6" id="KW-1185">Reference proteome</keyword>
<evidence type="ECO:0000256" key="2">
    <source>
        <dbReference type="ARBA" id="ARBA00023082"/>
    </source>
</evidence>
<evidence type="ECO:0000313" key="6">
    <source>
        <dbReference type="Proteomes" id="UP001054846"/>
    </source>
</evidence>
<organism evidence="5 6">
    <name type="scientific">Gloeobacter morelensis MG652769</name>
    <dbReference type="NCBI Taxonomy" id="2781736"/>
    <lineage>
        <taxon>Bacteria</taxon>
        <taxon>Bacillati</taxon>
        <taxon>Cyanobacteriota</taxon>
        <taxon>Cyanophyceae</taxon>
        <taxon>Gloeobacterales</taxon>
        <taxon>Gloeobacteraceae</taxon>
        <taxon>Gloeobacter</taxon>
        <taxon>Gloeobacter morelensis</taxon>
    </lineage>
</organism>
<keyword evidence="3" id="KW-0238">DNA-binding</keyword>
<dbReference type="PANTHER" id="PTHR30385">
    <property type="entry name" value="SIGMA FACTOR F FLAGELLAR"/>
    <property type="match status" value="1"/>
</dbReference>
<dbReference type="Gene3D" id="1.20.140.160">
    <property type="match status" value="1"/>
</dbReference>
<dbReference type="EMBL" id="CP063845">
    <property type="protein sequence ID" value="UFP92904.1"/>
    <property type="molecule type" value="Genomic_DNA"/>
</dbReference>